<organism evidence="8 9">
    <name type="scientific">Paractinoplanes ovalisporus</name>
    <dbReference type="NCBI Taxonomy" id="2810368"/>
    <lineage>
        <taxon>Bacteria</taxon>
        <taxon>Bacillati</taxon>
        <taxon>Actinomycetota</taxon>
        <taxon>Actinomycetes</taxon>
        <taxon>Micromonosporales</taxon>
        <taxon>Micromonosporaceae</taxon>
        <taxon>Paractinoplanes</taxon>
    </lineage>
</organism>
<keyword evidence="9" id="KW-1185">Reference proteome</keyword>
<dbReference type="SMART" id="SM00028">
    <property type="entry name" value="TPR"/>
    <property type="match status" value="5"/>
</dbReference>
<dbReference type="Pfam" id="PF03704">
    <property type="entry name" value="BTAD"/>
    <property type="match status" value="1"/>
</dbReference>
<feature type="domain" description="OmpR/PhoB-type" evidence="7">
    <location>
        <begin position="1"/>
        <end position="94"/>
    </location>
</feature>
<dbReference type="SMART" id="SM01043">
    <property type="entry name" value="BTAD"/>
    <property type="match status" value="1"/>
</dbReference>
<dbReference type="EMBL" id="JAENHP010000013">
    <property type="protein sequence ID" value="MBM2620089.1"/>
    <property type="molecule type" value="Genomic_DNA"/>
</dbReference>
<dbReference type="InterPro" id="IPR027417">
    <property type="entry name" value="P-loop_NTPase"/>
</dbReference>
<dbReference type="InterPro" id="IPR051677">
    <property type="entry name" value="AfsR-DnrI-RedD_regulator"/>
</dbReference>
<dbReference type="InterPro" id="IPR011990">
    <property type="entry name" value="TPR-like_helical_dom_sf"/>
</dbReference>
<dbReference type="SUPFAM" id="SSF46894">
    <property type="entry name" value="C-terminal effector domain of the bipartite response regulators"/>
    <property type="match status" value="1"/>
</dbReference>
<keyword evidence="2" id="KW-0805">Transcription regulation</keyword>
<keyword evidence="5" id="KW-0802">TPR repeat</keyword>
<comment type="similarity">
    <text evidence="1">Belongs to the AfsR/DnrI/RedD regulatory family.</text>
</comment>
<evidence type="ECO:0000256" key="1">
    <source>
        <dbReference type="ARBA" id="ARBA00005820"/>
    </source>
</evidence>
<dbReference type="PANTHER" id="PTHR35807:SF1">
    <property type="entry name" value="TRANSCRIPTIONAL REGULATOR REDD"/>
    <property type="match status" value="1"/>
</dbReference>
<dbReference type="Gene3D" id="1.10.10.10">
    <property type="entry name" value="Winged helix-like DNA-binding domain superfamily/Winged helix DNA-binding domain"/>
    <property type="match status" value="1"/>
</dbReference>
<dbReference type="Pfam" id="PF13424">
    <property type="entry name" value="TPR_12"/>
    <property type="match status" value="2"/>
</dbReference>
<dbReference type="Gene3D" id="3.40.50.300">
    <property type="entry name" value="P-loop containing nucleotide triphosphate hydrolases"/>
    <property type="match status" value="1"/>
</dbReference>
<evidence type="ECO:0000256" key="5">
    <source>
        <dbReference type="PROSITE-ProRule" id="PRU00339"/>
    </source>
</evidence>
<evidence type="ECO:0000256" key="6">
    <source>
        <dbReference type="PROSITE-ProRule" id="PRU01091"/>
    </source>
</evidence>
<name>A0ABS2ALK6_9ACTN</name>
<proteinExistence type="inferred from homology"/>
<dbReference type="PROSITE" id="PS51755">
    <property type="entry name" value="OMPR_PHOB"/>
    <property type="match status" value="1"/>
</dbReference>
<dbReference type="InterPro" id="IPR036388">
    <property type="entry name" value="WH-like_DNA-bd_sf"/>
</dbReference>
<dbReference type="SMART" id="SM00862">
    <property type="entry name" value="Trans_reg_C"/>
    <property type="match status" value="1"/>
</dbReference>
<accession>A0ABS2ALK6</accession>
<evidence type="ECO:0000313" key="9">
    <source>
        <dbReference type="Proteomes" id="UP000632138"/>
    </source>
</evidence>
<gene>
    <name evidence="8" type="ORF">JIG36_31705</name>
</gene>
<dbReference type="InterPro" id="IPR019734">
    <property type="entry name" value="TPR_rpt"/>
</dbReference>
<sequence>MREFRLLGPVEVWTDGRRLDAGPPQQRLVLAALLADAGRVVPAESLIARLWDDDPPAAARRAVHVHIARVRQLLRLTGDHTALTGTSGGYRLDVEPDEVDLHRYRRLGDRARDDPAPRKLLDEALACWRGTPLAGLPGRWAAETRDAWSRRHLDTVIAWSAVAEPGPAADTLSGLVEEHPLVEPLAAALIRALHRAGRTAEALDCYARTRKTLVGELGIEPGPELTEAHRAALSEPMRERPAQLPTGVPGFAGRHAELAALDTAVGQPLIVISGTAGVGKTALAVHWASTVAGRFPDGILHVNLRGYAPRGLVTTAAEAVRGFLEAFDVPPPAVPVTLAAQVSMYRRLVAGRRMLVLLDNARDAEHVRPLLPGSPGCLAVVTSRHLLPALVVTDGAYPLNLDLPSVAESRRLLAARLGADRVAAEPGAVDEIIDRCARLPLAMTLVATRAAVHRRFALAALVGELREAGDRLDALSSVDRSIDVRTVLSWSYEGLSDAAAELFRLLGLHCGPDVTAPAAAALLGVPVRRAGELLAELADAHLIVEHVEARFTMHDLLKAYAGELVLSDDGEEPLRRVLDFYLHSADAADGLLYPHRDEITLDPAADGVTAQAFRTDTQAAAWLSAERPVLLAAVEQAYTSGHLAHALRLALTLVTFLDRRGWWDELIAVLHVALHAARRLGDASGQGQTLRILGLAHARLGRYDEAAGLARDALGVFEAHGDRGGQARAHRDLANLCWREGRRPDALRHVRRVLQLSETAGLRAGSAFALYSVACVYFLTGDQPRAVAMCRASVAAYRELGDRVGEAVAWEGRGLAHAEMGHTRSALICFRRALRLREANGDRYLVADSLLLIGDTQSAAGRDDQAREAWRAAHDILSELGHPDAERVKAKLR</sequence>
<dbReference type="Proteomes" id="UP000632138">
    <property type="component" value="Unassembled WGS sequence"/>
</dbReference>
<keyword evidence="3 6" id="KW-0238">DNA-binding</keyword>
<dbReference type="SUPFAM" id="SSF52540">
    <property type="entry name" value="P-loop containing nucleoside triphosphate hydrolases"/>
    <property type="match status" value="1"/>
</dbReference>
<dbReference type="RefSeq" id="WP_203380076.1">
    <property type="nucleotide sequence ID" value="NZ_JAENHP010000013.1"/>
</dbReference>
<dbReference type="Pfam" id="PF00486">
    <property type="entry name" value="Trans_reg_C"/>
    <property type="match status" value="1"/>
</dbReference>
<dbReference type="InterPro" id="IPR016032">
    <property type="entry name" value="Sig_transdc_resp-reg_C-effctor"/>
</dbReference>
<feature type="repeat" description="TPR" evidence="5">
    <location>
        <begin position="807"/>
        <end position="840"/>
    </location>
</feature>
<feature type="DNA-binding region" description="OmpR/PhoB-type" evidence="6">
    <location>
        <begin position="1"/>
        <end position="94"/>
    </location>
</feature>
<evidence type="ECO:0000256" key="2">
    <source>
        <dbReference type="ARBA" id="ARBA00023015"/>
    </source>
</evidence>
<dbReference type="SUPFAM" id="SSF48452">
    <property type="entry name" value="TPR-like"/>
    <property type="match status" value="3"/>
</dbReference>
<dbReference type="InterPro" id="IPR005158">
    <property type="entry name" value="BTAD"/>
</dbReference>
<evidence type="ECO:0000313" key="8">
    <source>
        <dbReference type="EMBL" id="MBM2620089.1"/>
    </source>
</evidence>
<comment type="caution">
    <text evidence="8">The sequence shown here is derived from an EMBL/GenBank/DDBJ whole genome shotgun (WGS) entry which is preliminary data.</text>
</comment>
<keyword evidence="4" id="KW-0804">Transcription</keyword>
<dbReference type="Gene3D" id="1.25.40.10">
    <property type="entry name" value="Tetratricopeptide repeat domain"/>
    <property type="match status" value="2"/>
</dbReference>
<dbReference type="CDD" id="cd15831">
    <property type="entry name" value="BTAD"/>
    <property type="match status" value="1"/>
</dbReference>
<evidence type="ECO:0000259" key="7">
    <source>
        <dbReference type="PROSITE" id="PS51755"/>
    </source>
</evidence>
<evidence type="ECO:0000256" key="3">
    <source>
        <dbReference type="ARBA" id="ARBA00023125"/>
    </source>
</evidence>
<reference evidence="8 9" key="1">
    <citation type="submission" date="2021-01" db="EMBL/GenBank/DDBJ databases">
        <title>Actinoplanes sp. nov. LDG1-06 isolated from lichen.</title>
        <authorList>
            <person name="Saeng-In P."/>
            <person name="Phongsopitanun W."/>
            <person name="Kanchanasin P."/>
            <person name="Yuki M."/>
            <person name="Kudo T."/>
            <person name="Ohkuma M."/>
            <person name="Tanasupawat S."/>
        </authorList>
    </citation>
    <scope>NUCLEOTIDE SEQUENCE [LARGE SCALE GENOMIC DNA]</scope>
    <source>
        <strain evidence="8 9">LDG1-06</strain>
    </source>
</reference>
<dbReference type="PANTHER" id="PTHR35807">
    <property type="entry name" value="TRANSCRIPTIONAL REGULATOR REDD-RELATED"/>
    <property type="match status" value="1"/>
</dbReference>
<dbReference type="PRINTS" id="PR00364">
    <property type="entry name" value="DISEASERSIST"/>
</dbReference>
<protein>
    <submittedName>
        <fullName evidence="8">Tetratricopeptide repeat protein</fullName>
    </submittedName>
</protein>
<dbReference type="InterPro" id="IPR001867">
    <property type="entry name" value="OmpR/PhoB-type_DNA-bd"/>
</dbReference>
<dbReference type="PROSITE" id="PS50005">
    <property type="entry name" value="TPR"/>
    <property type="match status" value="1"/>
</dbReference>
<evidence type="ECO:0000256" key="4">
    <source>
        <dbReference type="ARBA" id="ARBA00023163"/>
    </source>
</evidence>